<organism evidence="1 2">
    <name type="scientific">Spiribacter onubensis</name>
    <dbReference type="NCBI Taxonomy" id="3122420"/>
    <lineage>
        <taxon>Bacteria</taxon>
        <taxon>Pseudomonadati</taxon>
        <taxon>Pseudomonadota</taxon>
        <taxon>Gammaproteobacteria</taxon>
        <taxon>Chromatiales</taxon>
        <taxon>Ectothiorhodospiraceae</taxon>
        <taxon>Spiribacter</taxon>
    </lineage>
</organism>
<dbReference type="RefSeq" id="WP_367966311.1">
    <property type="nucleotide sequence ID" value="NZ_JBAKFJ010000001.1"/>
</dbReference>
<evidence type="ECO:0008006" key="3">
    <source>
        <dbReference type="Google" id="ProtNLM"/>
    </source>
</evidence>
<dbReference type="EMBL" id="JBAKFJ010000001">
    <property type="protein sequence ID" value="MEX0385832.1"/>
    <property type="molecule type" value="Genomic_DNA"/>
</dbReference>
<reference evidence="1 2" key="1">
    <citation type="submission" date="2024-02" db="EMBL/GenBank/DDBJ databases">
        <title>New especies of Spiribacter isolated from saline water.</title>
        <authorList>
            <person name="Leon M.J."/>
            <person name="De La Haba R."/>
            <person name="Sanchez-Porro C."/>
            <person name="Ventosa A."/>
        </authorList>
    </citation>
    <scope>NUCLEOTIDE SEQUENCE [LARGE SCALE GENOMIC DNA]</scope>
    <source>
        <strain evidence="2">ag22IC4-227</strain>
    </source>
</reference>
<protein>
    <recommendedName>
        <fullName evidence="3">ParB/Sulfiredoxin domain-containing protein</fullName>
    </recommendedName>
</protein>
<sequence>MISNNTAKVSPVFATTPADKIRCNLNRSQNPSGIKLEEYIVTPDMAQFLIDNHCPDFQRKLRERWALDIANKMRRGEWTLMPAQVAIDEDGNVINGQHTLRAISIYGSPIEVSIAFDVPTDRFAHFDQSMRRQIHELINRDRGHTSVAVVLDRMQRGGKARSQSPELVERMINAFEQELEAFFRLAKNQAVTRTPAPFKAGVILAMARSGSWVEIIDEYNTFVTDDMARMSPLQLAAWKKIQAKLLGHGYEIDRTHAKVVTGFKAFTPSHKDKTRVVTTIHDLEYLRNLIERILEERT</sequence>
<keyword evidence="2" id="KW-1185">Reference proteome</keyword>
<gene>
    <name evidence="1" type="ORF">V6X64_02335</name>
</gene>
<accession>A0ABV3S6R9</accession>
<dbReference type="Proteomes" id="UP001556653">
    <property type="component" value="Unassembled WGS sequence"/>
</dbReference>
<comment type="caution">
    <text evidence="1">The sequence shown here is derived from an EMBL/GenBank/DDBJ whole genome shotgun (WGS) entry which is preliminary data.</text>
</comment>
<proteinExistence type="predicted"/>
<name>A0ABV3S6R9_9GAMM</name>
<evidence type="ECO:0000313" key="2">
    <source>
        <dbReference type="Proteomes" id="UP001556653"/>
    </source>
</evidence>
<evidence type="ECO:0000313" key="1">
    <source>
        <dbReference type="EMBL" id="MEX0385832.1"/>
    </source>
</evidence>